<dbReference type="EMBL" id="JBHUFZ010000033">
    <property type="protein sequence ID" value="MFD1891479.1"/>
    <property type="molecule type" value="Genomic_DNA"/>
</dbReference>
<feature type="compositionally biased region" description="Low complexity" evidence="1">
    <location>
        <begin position="106"/>
        <end position="143"/>
    </location>
</feature>
<evidence type="ECO:0000313" key="3">
    <source>
        <dbReference type="EMBL" id="MFD1891479.1"/>
    </source>
</evidence>
<evidence type="ECO:0000256" key="2">
    <source>
        <dbReference type="SAM" id="Phobius"/>
    </source>
</evidence>
<protein>
    <recommendedName>
        <fullName evidence="5">DUF4352 domain-containing protein</fullName>
    </recommendedName>
</protein>
<accession>A0ABW4S051</accession>
<dbReference type="RefSeq" id="WP_343875903.1">
    <property type="nucleotide sequence ID" value="NZ_BAAAIX010000034.1"/>
</dbReference>
<proteinExistence type="predicted"/>
<feature type="region of interest" description="Disordered" evidence="1">
    <location>
        <begin position="1"/>
        <end position="46"/>
    </location>
</feature>
<feature type="compositionally biased region" description="Low complexity" evidence="1">
    <location>
        <begin position="81"/>
        <end position="99"/>
    </location>
</feature>
<feature type="compositionally biased region" description="Polar residues" evidence="1">
    <location>
        <begin position="151"/>
        <end position="161"/>
    </location>
</feature>
<keyword evidence="4" id="KW-1185">Reference proteome</keyword>
<gene>
    <name evidence="3" type="ORF">ACFSCS_14995</name>
</gene>
<organism evidence="3 4">
    <name type="scientific">Luteococcus peritonei</name>
    <dbReference type="NCBI Taxonomy" id="88874"/>
    <lineage>
        <taxon>Bacteria</taxon>
        <taxon>Bacillati</taxon>
        <taxon>Actinomycetota</taxon>
        <taxon>Actinomycetes</taxon>
        <taxon>Propionibacteriales</taxon>
        <taxon>Propionibacteriaceae</taxon>
        <taxon>Luteococcus</taxon>
    </lineage>
</organism>
<feature type="region of interest" description="Disordered" evidence="1">
    <location>
        <begin position="78"/>
        <end position="166"/>
    </location>
</feature>
<sequence>MSQNHPDSPNGHWAGTRRTGGRDPLQPFGAAAAPPPGRPVGSRGPRGPWWMLPLVALLGCALLAAWLLLRNRPVEEDAEQPAASPSTSAAPVSPGTTPSVTARPSGPDTAAGSTPPGPAASPTRPATSGSPAAPATPASSTDPAPSPLPSQQNRNRIPFTSNEDESAGTFEIVTSRWTSQGLLLTVRVSLTRGQQRIGFFALDNQSAAQYDSSPTDQSYLEGRPIVAGQTLEGTVLFEKEPGDTTVFLTGSRGRQVAALLVKG</sequence>
<name>A0ABW4S051_9ACTN</name>
<keyword evidence="2" id="KW-0812">Transmembrane</keyword>
<keyword evidence="2" id="KW-0472">Membrane</keyword>
<dbReference type="Proteomes" id="UP001597326">
    <property type="component" value="Unassembled WGS sequence"/>
</dbReference>
<reference evidence="4" key="1">
    <citation type="journal article" date="2019" name="Int. J. Syst. Evol. Microbiol.">
        <title>The Global Catalogue of Microorganisms (GCM) 10K type strain sequencing project: providing services to taxonomists for standard genome sequencing and annotation.</title>
        <authorList>
            <consortium name="The Broad Institute Genomics Platform"/>
            <consortium name="The Broad Institute Genome Sequencing Center for Infectious Disease"/>
            <person name="Wu L."/>
            <person name="Ma J."/>
        </authorList>
    </citation>
    <scope>NUCLEOTIDE SEQUENCE [LARGE SCALE GENOMIC DNA]</scope>
    <source>
        <strain evidence="4">CAIM 431</strain>
    </source>
</reference>
<evidence type="ECO:0000313" key="4">
    <source>
        <dbReference type="Proteomes" id="UP001597326"/>
    </source>
</evidence>
<feature type="transmembrane region" description="Helical" evidence="2">
    <location>
        <begin position="49"/>
        <end position="69"/>
    </location>
</feature>
<evidence type="ECO:0000256" key="1">
    <source>
        <dbReference type="SAM" id="MobiDB-lite"/>
    </source>
</evidence>
<evidence type="ECO:0008006" key="5">
    <source>
        <dbReference type="Google" id="ProtNLM"/>
    </source>
</evidence>
<keyword evidence="2" id="KW-1133">Transmembrane helix</keyword>
<comment type="caution">
    <text evidence="3">The sequence shown here is derived from an EMBL/GenBank/DDBJ whole genome shotgun (WGS) entry which is preliminary data.</text>
</comment>